<keyword evidence="3" id="KW-1185">Reference proteome</keyword>
<evidence type="ECO:0000313" key="3">
    <source>
        <dbReference type="Proteomes" id="UP000001514"/>
    </source>
</evidence>
<dbReference type="OrthoDB" id="434647at2759"/>
<dbReference type="InParanoid" id="D8RCB0"/>
<feature type="non-terminal residue" evidence="2">
    <location>
        <position position="128"/>
    </location>
</feature>
<dbReference type="KEGG" id="smo:SELMODRAFT_69157"/>
<evidence type="ECO:0000256" key="1">
    <source>
        <dbReference type="RuleBase" id="RU362006"/>
    </source>
</evidence>
<dbReference type="HOGENOM" id="CLU_028431_5_2_1"/>
<gene>
    <name evidence="2" type="ORF">SELMODRAFT_69157</name>
</gene>
<dbReference type="OMA" id="YLWHPRF"/>
<dbReference type="EMBL" id="GL377576">
    <property type="protein sequence ID" value="EFJ30099.1"/>
    <property type="molecule type" value="Genomic_DNA"/>
</dbReference>
<dbReference type="AlphaFoldDB" id="D8RCB0"/>
<sequence length="128" mass="15407">MFLGYVYPAYECFKSIENRKTDAEEQTFWCQYWVLIAVVTFVERITDILISWLPMYNEAKLAFIVYLWYPKTKGTNYIYTTFLKPFVTSYEPEIDRRLGELRGQAKDLTYLLWQRASLFAQSKFFELL</sequence>
<protein>
    <recommendedName>
        <fullName evidence="1">HVA22-like protein</fullName>
    </recommendedName>
</protein>
<dbReference type="Proteomes" id="UP000001514">
    <property type="component" value="Unassembled WGS sequence"/>
</dbReference>
<dbReference type="Pfam" id="PF03134">
    <property type="entry name" value="TB2_DP1_HVA22"/>
    <property type="match status" value="1"/>
</dbReference>
<dbReference type="InterPro" id="IPR004345">
    <property type="entry name" value="TB2_DP1_HVA22"/>
</dbReference>
<organism evidence="3">
    <name type="scientific">Selaginella moellendorffii</name>
    <name type="common">Spikemoss</name>
    <dbReference type="NCBI Taxonomy" id="88036"/>
    <lineage>
        <taxon>Eukaryota</taxon>
        <taxon>Viridiplantae</taxon>
        <taxon>Streptophyta</taxon>
        <taxon>Embryophyta</taxon>
        <taxon>Tracheophyta</taxon>
        <taxon>Lycopodiopsida</taxon>
        <taxon>Selaginellales</taxon>
        <taxon>Selaginellaceae</taxon>
        <taxon>Selaginella</taxon>
    </lineage>
</organism>
<dbReference type="eggNOG" id="KOG1726">
    <property type="taxonomic scope" value="Eukaryota"/>
</dbReference>
<proteinExistence type="inferred from homology"/>
<dbReference type="PANTHER" id="PTHR12300">
    <property type="entry name" value="HVA22-LIKE PROTEINS"/>
    <property type="match status" value="1"/>
</dbReference>
<accession>D8RCB0</accession>
<dbReference type="PANTHER" id="PTHR12300:SF117">
    <property type="entry name" value="LP05237P-RELATED"/>
    <property type="match status" value="1"/>
</dbReference>
<comment type="similarity">
    <text evidence="1">Belongs to the DP1 family.</text>
</comment>
<name>D8RCB0_SELML</name>
<comment type="subcellular location">
    <subcellularLocation>
        <location evidence="1">Membrane</location>
        <topology evidence="1">Multi-pass membrane protein</topology>
    </subcellularLocation>
</comment>
<dbReference type="GO" id="GO:0016020">
    <property type="term" value="C:membrane"/>
    <property type="evidence" value="ECO:0007669"/>
    <property type="project" value="UniProtKB-SubCell"/>
</dbReference>
<dbReference type="STRING" id="88036.D8RCB0"/>
<reference evidence="2 3" key="1">
    <citation type="journal article" date="2011" name="Science">
        <title>The Selaginella genome identifies genetic changes associated with the evolution of vascular plants.</title>
        <authorList>
            <person name="Banks J.A."/>
            <person name="Nishiyama T."/>
            <person name="Hasebe M."/>
            <person name="Bowman J.L."/>
            <person name="Gribskov M."/>
            <person name="dePamphilis C."/>
            <person name="Albert V.A."/>
            <person name="Aono N."/>
            <person name="Aoyama T."/>
            <person name="Ambrose B.A."/>
            <person name="Ashton N.W."/>
            <person name="Axtell M.J."/>
            <person name="Barker E."/>
            <person name="Barker M.S."/>
            <person name="Bennetzen J.L."/>
            <person name="Bonawitz N.D."/>
            <person name="Chapple C."/>
            <person name="Cheng C."/>
            <person name="Correa L.G."/>
            <person name="Dacre M."/>
            <person name="DeBarry J."/>
            <person name="Dreyer I."/>
            <person name="Elias M."/>
            <person name="Engstrom E.M."/>
            <person name="Estelle M."/>
            <person name="Feng L."/>
            <person name="Finet C."/>
            <person name="Floyd S.K."/>
            <person name="Frommer W.B."/>
            <person name="Fujita T."/>
            <person name="Gramzow L."/>
            <person name="Gutensohn M."/>
            <person name="Harholt J."/>
            <person name="Hattori M."/>
            <person name="Heyl A."/>
            <person name="Hirai T."/>
            <person name="Hiwatashi Y."/>
            <person name="Ishikawa M."/>
            <person name="Iwata M."/>
            <person name="Karol K.G."/>
            <person name="Koehler B."/>
            <person name="Kolukisaoglu U."/>
            <person name="Kubo M."/>
            <person name="Kurata T."/>
            <person name="Lalonde S."/>
            <person name="Li K."/>
            <person name="Li Y."/>
            <person name="Litt A."/>
            <person name="Lyons E."/>
            <person name="Manning G."/>
            <person name="Maruyama T."/>
            <person name="Michael T.P."/>
            <person name="Mikami K."/>
            <person name="Miyazaki S."/>
            <person name="Morinaga S."/>
            <person name="Murata T."/>
            <person name="Mueller-Roeber B."/>
            <person name="Nelson D.R."/>
            <person name="Obara M."/>
            <person name="Oguri Y."/>
            <person name="Olmstead R.G."/>
            <person name="Onodera N."/>
            <person name="Petersen B.L."/>
            <person name="Pils B."/>
            <person name="Prigge M."/>
            <person name="Rensing S.A."/>
            <person name="Riano-Pachon D.M."/>
            <person name="Roberts A.W."/>
            <person name="Sato Y."/>
            <person name="Scheller H.V."/>
            <person name="Schulz B."/>
            <person name="Schulz C."/>
            <person name="Shakirov E.V."/>
            <person name="Shibagaki N."/>
            <person name="Shinohara N."/>
            <person name="Shippen D.E."/>
            <person name="Soerensen I."/>
            <person name="Sotooka R."/>
            <person name="Sugimoto N."/>
            <person name="Sugita M."/>
            <person name="Sumikawa N."/>
            <person name="Tanurdzic M."/>
            <person name="Theissen G."/>
            <person name="Ulvskov P."/>
            <person name="Wakazuki S."/>
            <person name="Weng J.K."/>
            <person name="Willats W.W."/>
            <person name="Wipf D."/>
            <person name="Wolf P.G."/>
            <person name="Yang L."/>
            <person name="Zimmer A.D."/>
            <person name="Zhu Q."/>
            <person name="Mitros T."/>
            <person name="Hellsten U."/>
            <person name="Loque D."/>
            <person name="Otillar R."/>
            <person name="Salamov A."/>
            <person name="Schmutz J."/>
            <person name="Shapiro H."/>
            <person name="Lindquist E."/>
            <person name="Lucas S."/>
            <person name="Rokhsar D."/>
            <person name="Grigoriev I.V."/>
        </authorList>
    </citation>
    <scope>NUCLEOTIDE SEQUENCE [LARGE SCALE GENOMIC DNA]</scope>
</reference>
<evidence type="ECO:0000313" key="2">
    <source>
        <dbReference type="EMBL" id="EFJ30099.1"/>
    </source>
</evidence>
<dbReference type="Gramene" id="EFJ30099">
    <property type="protein sequence ID" value="EFJ30099"/>
    <property type="gene ID" value="SELMODRAFT_69157"/>
</dbReference>